<reference evidence="8 9" key="1">
    <citation type="journal article" date="2015" name="Stand. Genomic Sci.">
        <title>Genomic Encyclopedia of Bacterial and Archaeal Type Strains, Phase III: the genomes of soil and plant-associated and newly described type strains.</title>
        <authorList>
            <person name="Whitman W.B."/>
            <person name="Woyke T."/>
            <person name="Klenk H.P."/>
            <person name="Zhou Y."/>
            <person name="Lilburn T.G."/>
            <person name="Beck B.J."/>
            <person name="De Vos P."/>
            <person name="Vandamme P."/>
            <person name="Eisen J.A."/>
            <person name="Garrity G."/>
            <person name="Hugenholtz P."/>
            <person name="Kyrpides N.C."/>
        </authorList>
    </citation>
    <scope>NUCLEOTIDE SEQUENCE [LARGE SCALE GENOMIC DNA]</scope>
    <source>
        <strain evidence="8 9">CGMCC 1.10821</strain>
    </source>
</reference>
<keyword evidence="4" id="KW-0238">DNA-binding</keyword>
<evidence type="ECO:0000256" key="6">
    <source>
        <dbReference type="PROSITE-ProRule" id="PRU00169"/>
    </source>
</evidence>
<name>A0A562LAI6_9GAMM</name>
<dbReference type="GO" id="GO:0032993">
    <property type="term" value="C:protein-DNA complex"/>
    <property type="evidence" value="ECO:0007669"/>
    <property type="project" value="TreeGrafter"/>
</dbReference>
<dbReference type="PANTHER" id="PTHR48111:SF21">
    <property type="entry name" value="DNA-BINDING DUAL MASTER TRANSCRIPTIONAL REGULATOR RPAA"/>
    <property type="match status" value="1"/>
</dbReference>
<dbReference type="GO" id="GO:0000976">
    <property type="term" value="F:transcription cis-regulatory region binding"/>
    <property type="evidence" value="ECO:0007669"/>
    <property type="project" value="TreeGrafter"/>
</dbReference>
<evidence type="ECO:0000256" key="5">
    <source>
        <dbReference type="ARBA" id="ARBA00023163"/>
    </source>
</evidence>
<organism evidence="8 9">
    <name type="scientific">Luteimonas cucumeris</name>
    <dbReference type="NCBI Taxonomy" id="985012"/>
    <lineage>
        <taxon>Bacteria</taxon>
        <taxon>Pseudomonadati</taxon>
        <taxon>Pseudomonadota</taxon>
        <taxon>Gammaproteobacteria</taxon>
        <taxon>Lysobacterales</taxon>
        <taxon>Lysobacteraceae</taxon>
        <taxon>Luteimonas</taxon>
    </lineage>
</organism>
<dbReference type="Pfam" id="PF00072">
    <property type="entry name" value="Response_reg"/>
    <property type="match status" value="1"/>
</dbReference>
<evidence type="ECO:0000256" key="1">
    <source>
        <dbReference type="ARBA" id="ARBA00022553"/>
    </source>
</evidence>
<evidence type="ECO:0000256" key="3">
    <source>
        <dbReference type="ARBA" id="ARBA00023015"/>
    </source>
</evidence>
<dbReference type="RefSeq" id="WP_144898266.1">
    <property type="nucleotide sequence ID" value="NZ_VLKN01000002.1"/>
</dbReference>
<evidence type="ECO:0000313" key="9">
    <source>
        <dbReference type="Proteomes" id="UP000315167"/>
    </source>
</evidence>
<accession>A0A562LAI6</accession>
<evidence type="ECO:0000259" key="7">
    <source>
        <dbReference type="PROSITE" id="PS50110"/>
    </source>
</evidence>
<dbReference type="Proteomes" id="UP000315167">
    <property type="component" value="Unassembled WGS sequence"/>
</dbReference>
<dbReference type="EMBL" id="VLKN01000002">
    <property type="protein sequence ID" value="TWI04575.1"/>
    <property type="molecule type" value="Genomic_DNA"/>
</dbReference>
<sequence length="127" mass="14359">MSEAAKVLVIEDEEDIALIVRFLLERQGFVVEHVADGRAGLERIESGPAPDLVLMDYMLPFRDGMELVERLRAQAGWSSVPVLMLTAKARETDIVRALEIGADDYVTKPFQPEELLARIRRLLRRSP</sequence>
<dbReference type="PROSITE" id="PS50110">
    <property type="entry name" value="RESPONSE_REGULATORY"/>
    <property type="match status" value="1"/>
</dbReference>
<protein>
    <submittedName>
        <fullName evidence="8">Response regulator receiver domain-containing protein</fullName>
    </submittedName>
</protein>
<dbReference type="GO" id="GO:0005829">
    <property type="term" value="C:cytosol"/>
    <property type="evidence" value="ECO:0007669"/>
    <property type="project" value="TreeGrafter"/>
</dbReference>
<evidence type="ECO:0000256" key="4">
    <source>
        <dbReference type="ARBA" id="ARBA00023125"/>
    </source>
</evidence>
<dbReference type="CDD" id="cd17574">
    <property type="entry name" value="REC_OmpR"/>
    <property type="match status" value="1"/>
</dbReference>
<gene>
    <name evidence="8" type="ORF">IP90_00708</name>
</gene>
<feature type="modified residue" description="4-aspartylphosphate" evidence="6">
    <location>
        <position position="56"/>
    </location>
</feature>
<keyword evidence="2" id="KW-0902">Two-component regulatory system</keyword>
<evidence type="ECO:0000256" key="2">
    <source>
        <dbReference type="ARBA" id="ARBA00023012"/>
    </source>
</evidence>
<keyword evidence="1 6" id="KW-0597">Phosphoprotein</keyword>
<dbReference type="InterPro" id="IPR011006">
    <property type="entry name" value="CheY-like_superfamily"/>
</dbReference>
<dbReference type="AlphaFoldDB" id="A0A562LAI6"/>
<dbReference type="SUPFAM" id="SSF52172">
    <property type="entry name" value="CheY-like"/>
    <property type="match status" value="1"/>
</dbReference>
<keyword evidence="9" id="KW-1185">Reference proteome</keyword>
<dbReference type="InterPro" id="IPR001789">
    <property type="entry name" value="Sig_transdc_resp-reg_receiver"/>
</dbReference>
<evidence type="ECO:0000313" key="8">
    <source>
        <dbReference type="EMBL" id="TWI04575.1"/>
    </source>
</evidence>
<dbReference type="GO" id="GO:0006355">
    <property type="term" value="P:regulation of DNA-templated transcription"/>
    <property type="evidence" value="ECO:0007669"/>
    <property type="project" value="TreeGrafter"/>
</dbReference>
<feature type="domain" description="Response regulatory" evidence="7">
    <location>
        <begin position="6"/>
        <end position="123"/>
    </location>
</feature>
<proteinExistence type="predicted"/>
<dbReference type="Gene3D" id="3.40.50.2300">
    <property type="match status" value="1"/>
</dbReference>
<dbReference type="SMART" id="SM00448">
    <property type="entry name" value="REC"/>
    <property type="match status" value="1"/>
</dbReference>
<keyword evidence="5" id="KW-0804">Transcription</keyword>
<keyword evidence="3" id="KW-0805">Transcription regulation</keyword>
<dbReference type="InterPro" id="IPR039420">
    <property type="entry name" value="WalR-like"/>
</dbReference>
<dbReference type="OrthoDB" id="9800897at2"/>
<dbReference type="GO" id="GO:0000156">
    <property type="term" value="F:phosphorelay response regulator activity"/>
    <property type="evidence" value="ECO:0007669"/>
    <property type="project" value="TreeGrafter"/>
</dbReference>
<dbReference type="PANTHER" id="PTHR48111">
    <property type="entry name" value="REGULATOR OF RPOS"/>
    <property type="match status" value="1"/>
</dbReference>
<comment type="caution">
    <text evidence="8">The sequence shown here is derived from an EMBL/GenBank/DDBJ whole genome shotgun (WGS) entry which is preliminary data.</text>
</comment>